<evidence type="ECO:0000256" key="4">
    <source>
        <dbReference type="ARBA" id="ARBA00022692"/>
    </source>
</evidence>
<proteinExistence type="inferred from homology"/>
<comment type="subcellular location">
    <subcellularLocation>
        <location evidence="2 7">Membrane</location>
        <topology evidence="2 7">Multi-pass membrane protein</topology>
    </subcellularLocation>
</comment>
<accession>A0A453JBD3</accession>
<dbReference type="Gramene" id="AET4Gv20854100.1">
    <property type="protein sequence ID" value="AET4Gv20854100.1"/>
    <property type="gene ID" value="AET4Gv20854100"/>
</dbReference>
<dbReference type="GO" id="GO:0016020">
    <property type="term" value="C:membrane"/>
    <property type="evidence" value="ECO:0007669"/>
    <property type="project" value="UniProtKB-SubCell"/>
</dbReference>
<evidence type="ECO:0000313" key="9">
    <source>
        <dbReference type="EnsemblPlants" id="AET4Gv20854100.1"/>
    </source>
</evidence>
<feature type="transmembrane region" description="Helical" evidence="7">
    <location>
        <begin position="148"/>
        <end position="165"/>
    </location>
</feature>
<reference evidence="10" key="2">
    <citation type="journal article" date="2017" name="Nat. Plants">
        <title>The Aegilops tauschii genome reveals multiple impacts of transposons.</title>
        <authorList>
            <person name="Zhao G."/>
            <person name="Zou C."/>
            <person name="Li K."/>
            <person name="Wang K."/>
            <person name="Li T."/>
            <person name="Gao L."/>
            <person name="Zhang X."/>
            <person name="Wang H."/>
            <person name="Yang Z."/>
            <person name="Liu X."/>
            <person name="Jiang W."/>
            <person name="Mao L."/>
            <person name="Kong X."/>
            <person name="Jiao Y."/>
            <person name="Jia J."/>
        </authorList>
    </citation>
    <scope>NUCLEOTIDE SEQUENCE [LARGE SCALE GENOMIC DNA]</scope>
    <source>
        <strain evidence="10">cv. AL8/78</strain>
    </source>
</reference>
<reference evidence="9" key="4">
    <citation type="submission" date="2019-03" db="UniProtKB">
        <authorList>
            <consortium name="EnsemblPlants"/>
        </authorList>
    </citation>
    <scope>IDENTIFICATION</scope>
</reference>
<dbReference type="PANTHER" id="PTHR38519">
    <property type="entry name" value="PRA1 FAMILY PROTEIN"/>
    <property type="match status" value="1"/>
</dbReference>
<feature type="transmembrane region" description="Helical" evidence="7">
    <location>
        <begin position="124"/>
        <end position="142"/>
    </location>
</feature>
<evidence type="ECO:0000256" key="3">
    <source>
        <dbReference type="ARBA" id="ARBA00006483"/>
    </source>
</evidence>
<reference evidence="10" key="1">
    <citation type="journal article" date="2014" name="Science">
        <title>Ancient hybridizations among the ancestral genomes of bread wheat.</title>
        <authorList>
            <consortium name="International Wheat Genome Sequencing Consortium,"/>
            <person name="Marcussen T."/>
            <person name="Sandve S.R."/>
            <person name="Heier L."/>
            <person name="Spannagl M."/>
            <person name="Pfeifer M."/>
            <person name="Jakobsen K.S."/>
            <person name="Wulff B.B."/>
            <person name="Steuernagel B."/>
            <person name="Mayer K.F."/>
            <person name="Olsen O.A."/>
        </authorList>
    </citation>
    <scope>NUCLEOTIDE SEQUENCE [LARGE SCALE GENOMIC DNA]</scope>
    <source>
        <strain evidence="10">cv. AL8/78</strain>
    </source>
</reference>
<sequence length="215" mass="22349">LARPPAGPPSAMSADGPGAVRRALDRAGASLRSGRRALARFAPRPSAFSAAPDAEAAAVRAVRNLRTFRVHYAVIQWALLLATLAPRHRASMLFLMAASKGLLLYGGLLRAFPSSALLRRLLDRRLVAAVFVALVVADLAAAGALPNLLFALAAGVPVVLLHAAFRVRDDLEPVASADSAGGGEEEATGVVVEKKEDGDMETGPTRRSATAATKS</sequence>
<comment type="function">
    <text evidence="1 7">May be involved in both secretory and endocytic intracellular trafficking in the endosomal/prevacuolar compartments.</text>
</comment>
<dbReference type="EnsemblPlants" id="AET4Gv20854100.1">
    <property type="protein sequence ID" value="AET4Gv20854100.1"/>
    <property type="gene ID" value="AET4Gv20854100"/>
</dbReference>
<keyword evidence="6 7" id="KW-0472">Membrane</keyword>
<dbReference type="GO" id="GO:0016192">
    <property type="term" value="P:vesicle-mediated transport"/>
    <property type="evidence" value="ECO:0007669"/>
    <property type="project" value="UniProtKB-ARBA"/>
</dbReference>
<dbReference type="AlphaFoldDB" id="A0A453JBD3"/>
<dbReference type="GO" id="GO:0005783">
    <property type="term" value="C:endoplasmic reticulum"/>
    <property type="evidence" value="ECO:0007669"/>
    <property type="project" value="UniProtKB-ARBA"/>
</dbReference>
<keyword evidence="4 7" id="KW-0812">Transmembrane</keyword>
<evidence type="ECO:0000313" key="10">
    <source>
        <dbReference type="Proteomes" id="UP000015105"/>
    </source>
</evidence>
<evidence type="ECO:0000256" key="1">
    <source>
        <dbReference type="ARBA" id="ARBA00002501"/>
    </source>
</evidence>
<comment type="similarity">
    <text evidence="3 7">Belongs to the PRA1 family.</text>
</comment>
<reference evidence="9" key="5">
    <citation type="journal article" date="2021" name="G3 (Bethesda)">
        <title>Aegilops tauschii genome assembly Aet v5.0 features greater sequence contiguity and improved annotation.</title>
        <authorList>
            <person name="Wang L."/>
            <person name="Zhu T."/>
            <person name="Rodriguez J.C."/>
            <person name="Deal K.R."/>
            <person name="Dubcovsky J."/>
            <person name="McGuire P.E."/>
            <person name="Lux T."/>
            <person name="Spannagl M."/>
            <person name="Mayer K.F.X."/>
            <person name="Baldrich P."/>
            <person name="Meyers B.C."/>
            <person name="Huo N."/>
            <person name="Gu Y.Q."/>
            <person name="Zhou H."/>
            <person name="Devos K.M."/>
            <person name="Bennetzen J.L."/>
            <person name="Unver T."/>
            <person name="Budak H."/>
            <person name="Gulick P.J."/>
            <person name="Galiba G."/>
            <person name="Kalapos B."/>
            <person name="Nelson D.R."/>
            <person name="Li P."/>
            <person name="You F.M."/>
            <person name="Luo M.C."/>
            <person name="Dvorak J."/>
        </authorList>
    </citation>
    <scope>NUCLEOTIDE SEQUENCE [LARGE SCALE GENOMIC DNA]</scope>
    <source>
        <strain evidence="9">cv. AL8/78</strain>
    </source>
</reference>
<keyword evidence="10" id="KW-1185">Reference proteome</keyword>
<evidence type="ECO:0000256" key="6">
    <source>
        <dbReference type="ARBA" id="ARBA00023136"/>
    </source>
</evidence>
<keyword evidence="7" id="KW-0813">Transport</keyword>
<evidence type="ECO:0000256" key="7">
    <source>
        <dbReference type="RuleBase" id="RU363107"/>
    </source>
</evidence>
<name>A0A453JBD3_AEGTS</name>
<evidence type="ECO:0000256" key="8">
    <source>
        <dbReference type="SAM" id="MobiDB-lite"/>
    </source>
</evidence>
<feature type="transmembrane region" description="Helical" evidence="7">
    <location>
        <begin position="92"/>
        <end position="112"/>
    </location>
</feature>
<keyword evidence="5 7" id="KW-1133">Transmembrane helix</keyword>
<dbReference type="PANTHER" id="PTHR38519:SF3">
    <property type="entry name" value="PRA1 FAMILY PROTEIN"/>
    <property type="match status" value="1"/>
</dbReference>
<evidence type="ECO:0000256" key="5">
    <source>
        <dbReference type="ARBA" id="ARBA00022989"/>
    </source>
</evidence>
<dbReference type="Pfam" id="PF03208">
    <property type="entry name" value="PRA1"/>
    <property type="match status" value="1"/>
</dbReference>
<feature type="compositionally biased region" description="Polar residues" evidence="8">
    <location>
        <begin position="205"/>
        <end position="215"/>
    </location>
</feature>
<organism evidence="9 10">
    <name type="scientific">Aegilops tauschii subsp. strangulata</name>
    <name type="common">Goatgrass</name>
    <dbReference type="NCBI Taxonomy" id="200361"/>
    <lineage>
        <taxon>Eukaryota</taxon>
        <taxon>Viridiplantae</taxon>
        <taxon>Streptophyta</taxon>
        <taxon>Embryophyta</taxon>
        <taxon>Tracheophyta</taxon>
        <taxon>Spermatophyta</taxon>
        <taxon>Magnoliopsida</taxon>
        <taxon>Liliopsida</taxon>
        <taxon>Poales</taxon>
        <taxon>Poaceae</taxon>
        <taxon>BOP clade</taxon>
        <taxon>Pooideae</taxon>
        <taxon>Triticodae</taxon>
        <taxon>Triticeae</taxon>
        <taxon>Triticinae</taxon>
        <taxon>Aegilops</taxon>
    </lineage>
</organism>
<feature type="region of interest" description="Disordered" evidence="8">
    <location>
        <begin position="175"/>
        <end position="215"/>
    </location>
</feature>
<dbReference type="STRING" id="200361.A0A453JBD3"/>
<protein>
    <recommendedName>
        <fullName evidence="7">PRA1 family protein</fullName>
    </recommendedName>
</protein>
<evidence type="ECO:0000256" key="2">
    <source>
        <dbReference type="ARBA" id="ARBA00004141"/>
    </source>
</evidence>
<dbReference type="Proteomes" id="UP000015105">
    <property type="component" value="Chromosome 4D"/>
</dbReference>
<reference evidence="9" key="3">
    <citation type="journal article" date="2017" name="Nature">
        <title>Genome sequence of the progenitor of the wheat D genome Aegilops tauschii.</title>
        <authorList>
            <person name="Luo M.C."/>
            <person name="Gu Y.Q."/>
            <person name="Puiu D."/>
            <person name="Wang H."/>
            <person name="Twardziok S.O."/>
            <person name="Deal K.R."/>
            <person name="Huo N."/>
            <person name="Zhu T."/>
            <person name="Wang L."/>
            <person name="Wang Y."/>
            <person name="McGuire P.E."/>
            <person name="Liu S."/>
            <person name="Long H."/>
            <person name="Ramasamy R.K."/>
            <person name="Rodriguez J.C."/>
            <person name="Van S.L."/>
            <person name="Yuan L."/>
            <person name="Wang Z."/>
            <person name="Xia Z."/>
            <person name="Xiao L."/>
            <person name="Anderson O.D."/>
            <person name="Ouyang S."/>
            <person name="Liang Y."/>
            <person name="Zimin A.V."/>
            <person name="Pertea G."/>
            <person name="Qi P."/>
            <person name="Bennetzen J.L."/>
            <person name="Dai X."/>
            <person name="Dawson M.W."/>
            <person name="Muller H.G."/>
            <person name="Kugler K."/>
            <person name="Rivarola-Duarte L."/>
            <person name="Spannagl M."/>
            <person name="Mayer K.F.X."/>
            <person name="Lu F.H."/>
            <person name="Bevan M.W."/>
            <person name="Leroy P."/>
            <person name="Li P."/>
            <person name="You F.M."/>
            <person name="Sun Q."/>
            <person name="Liu Z."/>
            <person name="Lyons E."/>
            <person name="Wicker T."/>
            <person name="Salzberg S.L."/>
            <person name="Devos K.M."/>
            <person name="Dvorak J."/>
        </authorList>
    </citation>
    <scope>NUCLEOTIDE SEQUENCE [LARGE SCALE GENOMIC DNA]</scope>
    <source>
        <strain evidence="9">cv. AL8/78</strain>
    </source>
</reference>
<dbReference type="InterPro" id="IPR004895">
    <property type="entry name" value="Prenylated_rab_accept_PRA1"/>
</dbReference>